<dbReference type="Pfam" id="PF00072">
    <property type="entry name" value="Response_reg"/>
    <property type="match status" value="1"/>
</dbReference>
<dbReference type="InterPro" id="IPR011006">
    <property type="entry name" value="CheY-like_superfamily"/>
</dbReference>
<reference evidence="5 6" key="1">
    <citation type="journal article" date="2019" name="Int. J. Syst. Evol. Microbiol.">
        <title>The Global Catalogue of Microorganisms (GCM) 10K type strain sequencing project: providing services to taxonomists for standard genome sequencing and annotation.</title>
        <authorList>
            <consortium name="The Broad Institute Genomics Platform"/>
            <consortium name="The Broad Institute Genome Sequencing Center for Infectious Disease"/>
            <person name="Wu L."/>
            <person name="Ma J."/>
        </authorList>
    </citation>
    <scope>NUCLEOTIDE SEQUENCE [LARGE SCALE GENOMIC DNA]</scope>
    <source>
        <strain evidence="5 6">DT85</strain>
    </source>
</reference>
<dbReference type="PANTHER" id="PTHR44591:SF3">
    <property type="entry name" value="RESPONSE REGULATORY DOMAIN-CONTAINING PROTEIN"/>
    <property type="match status" value="1"/>
</dbReference>
<dbReference type="SMART" id="SM00448">
    <property type="entry name" value="REC"/>
    <property type="match status" value="1"/>
</dbReference>
<evidence type="ECO:0000313" key="6">
    <source>
        <dbReference type="Proteomes" id="UP001596398"/>
    </source>
</evidence>
<dbReference type="PROSITE" id="PS50110">
    <property type="entry name" value="RESPONSE_REGULATORY"/>
    <property type="match status" value="1"/>
</dbReference>
<evidence type="ECO:0000259" key="4">
    <source>
        <dbReference type="PROSITE" id="PS50110"/>
    </source>
</evidence>
<dbReference type="GeneID" id="79265599"/>
<dbReference type="InterPro" id="IPR001789">
    <property type="entry name" value="Sig_transdc_resp-reg_receiver"/>
</dbReference>
<accession>A0ABD5ZL34</accession>
<dbReference type="RefSeq" id="WP_276234929.1">
    <property type="nucleotide sequence ID" value="NZ_CP119802.1"/>
</dbReference>
<keyword evidence="6" id="KW-1185">Reference proteome</keyword>
<dbReference type="SUPFAM" id="SSF52172">
    <property type="entry name" value="CheY-like"/>
    <property type="match status" value="1"/>
</dbReference>
<proteinExistence type="predicted"/>
<evidence type="ECO:0000256" key="3">
    <source>
        <dbReference type="SAM" id="Coils"/>
    </source>
</evidence>
<evidence type="ECO:0000256" key="1">
    <source>
        <dbReference type="ARBA" id="ARBA00022553"/>
    </source>
</evidence>
<keyword evidence="1 2" id="KW-0597">Phosphoprotein</keyword>
<feature type="domain" description="Response regulatory" evidence="4">
    <location>
        <begin position="9"/>
        <end position="117"/>
    </location>
</feature>
<dbReference type="EMBL" id="JBHTAP010000001">
    <property type="protein sequence ID" value="MFC7233937.1"/>
    <property type="molecule type" value="Genomic_DNA"/>
</dbReference>
<evidence type="ECO:0000256" key="2">
    <source>
        <dbReference type="PROSITE-ProRule" id="PRU00169"/>
    </source>
</evidence>
<dbReference type="Proteomes" id="UP001596398">
    <property type="component" value="Unassembled WGS sequence"/>
</dbReference>
<dbReference type="InterPro" id="IPR013971">
    <property type="entry name" value="HalX_domain"/>
</dbReference>
<dbReference type="Pfam" id="PF08663">
    <property type="entry name" value="HalX"/>
    <property type="match status" value="1"/>
</dbReference>
<dbReference type="PANTHER" id="PTHR44591">
    <property type="entry name" value="STRESS RESPONSE REGULATOR PROTEIN 1"/>
    <property type="match status" value="1"/>
</dbReference>
<comment type="caution">
    <text evidence="5">The sequence shown here is derived from an EMBL/GenBank/DDBJ whole genome shotgun (WGS) entry which is preliminary data.</text>
</comment>
<organism evidence="5 6">
    <name type="scientific">Halosegnis marinus</name>
    <dbReference type="NCBI Taxonomy" id="3034023"/>
    <lineage>
        <taxon>Archaea</taxon>
        <taxon>Methanobacteriati</taxon>
        <taxon>Methanobacteriota</taxon>
        <taxon>Stenosarchaea group</taxon>
        <taxon>Halobacteria</taxon>
        <taxon>Halobacteriales</taxon>
        <taxon>Natronomonadaceae</taxon>
        <taxon>Halosegnis</taxon>
    </lineage>
</organism>
<feature type="modified residue" description="4-aspartylphosphate" evidence="2">
    <location>
        <position position="55"/>
    </location>
</feature>
<name>A0ABD5ZL34_9EURY</name>
<dbReference type="AlphaFoldDB" id="A0ABD5ZL34"/>
<feature type="coiled-coil region" evidence="3">
    <location>
        <begin position="136"/>
        <end position="170"/>
    </location>
</feature>
<gene>
    <name evidence="5" type="ORF">ACFQJ4_01270</name>
</gene>
<sequence length="179" mass="19741">MTEDSDDPSVLVVDDEPRVAEGYATWLADDYEVRVATDGDEALAEVAGAGVVVLDRRMPGRSGDEVLRALRERDADCRVAMATAVDPERGDAALPFDAYLTKPVERDELRATVERLAALSTYADRFYELTSLRVRRNVLEVETNGADEEVAELNDRIDELESRLAAIERAADIEGRPSV</sequence>
<evidence type="ECO:0000313" key="5">
    <source>
        <dbReference type="EMBL" id="MFC7233937.1"/>
    </source>
</evidence>
<dbReference type="InterPro" id="IPR050595">
    <property type="entry name" value="Bact_response_regulator"/>
</dbReference>
<protein>
    <submittedName>
        <fullName evidence="5">Response regulator transcription factor</fullName>
    </submittedName>
</protein>
<keyword evidence="3" id="KW-0175">Coiled coil</keyword>
<dbReference type="Gene3D" id="3.40.50.2300">
    <property type="match status" value="1"/>
</dbReference>